<dbReference type="Pfam" id="PF00270">
    <property type="entry name" value="DEAD"/>
    <property type="match status" value="1"/>
</dbReference>
<dbReference type="EMBL" id="KL660533">
    <property type="protein sequence ID" value="KFA65943.1"/>
    <property type="molecule type" value="Genomic_DNA"/>
</dbReference>
<keyword evidence="4" id="KW-0347">Helicase</keyword>
<dbReference type="InterPro" id="IPR011545">
    <property type="entry name" value="DEAD/DEAH_box_helicase_dom"/>
</dbReference>
<dbReference type="InterPro" id="IPR027417">
    <property type="entry name" value="P-loop_NTPase"/>
</dbReference>
<sequence>MQRRLNLPVYRRFEEILDVYHKNQVFVLSSETVSGKSTQIPQLLMYDEYASGLKVACTQPRRLATKSLAHRAAEELGVDLGRKVGYLIGGDKAVSPDEDKKTRLVYMTEGVLFGHQAENADFSDYACVVVDEAHEGTIEMDLLLALLKKSIRNRRDLKFQDYFNDCPLVHITGRMNRAGRTRDGVCYRFYTEEAFDNMPLSTEFAVSYQSVHSAVLRLLAAGHAKILDFDWVEAPHPESISRAAQDLHDCTRRQIYTRPSGYEKVADATRSALAAWPSDHLALANAFSMYMRKREAYHEANLTDSSLDDWCTQHFLDGAMLEQARVLRDKVGRFIKRNTDLAPRRASMQNRLDIHRALAVTCTRLAVYHGSDDEYRTVRENVAARLDPHSSLIGGNYT</sequence>
<dbReference type="CDD" id="cd17917">
    <property type="entry name" value="DEXHc_RHA-like"/>
    <property type="match status" value="1"/>
</dbReference>
<dbReference type="AlphaFoldDB" id="A0A084QPQ8"/>
<dbReference type="GO" id="GO:0016787">
    <property type="term" value="F:hydrolase activity"/>
    <property type="evidence" value="ECO:0007669"/>
    <property type="project" value="UniProtKB-KW"/>
</dbReference>
<comment type="similarity">
    <text evidence="1">Belongs to the DEAD box helicase family. DEAH subfamily.</text>
</comment>
<dbReference type="OrthoDB" id="10253254at2759"/>
<feature type="domain" description="Helicase ATP-binding" evidence="6">
    <location>
        <begin position="17"/>
        <end position="169"/>
    </location>
</feature>
<dbReference type="SUPFAM" id="SSF52540">
    <property type="entry name" value="P-loop containing nucleoside triphosphate hydrolases"/>
    <property type="match status" value="1"/>
</dbReference>
<keyword evidence="2" id="KW-0547">Nucleotide-binding</keyword>
<dbReference type="SMART" id="SM00487">
    <property type="entry name" value="DEXDc"/>
    <property type="match status" value="1"/>
</dbReference>
<evidence type="ECO:0000313" key="8">
    <source>
        <dbReference type="Proteomes" id="UP000028524"/>
    </source>
</evidence>
<organism evidence="7 8">
    <name type="scientific">Stachybotrys chlorohalonatus (strain IBT 40285)</name>
    <dbReference type="NCBI Taxonomy" id="1283841"/>
    <lineage>
        <taxon>Eukaryota</taxon>
        <taxon>Fungi</taxon>
        <taxon>Dikarya</taxon>
        <taxon>Ascomycota</taxon>
        <taxon>Pezizomycotina</taxon>
        <taxon>Sordariomycetes</taxon>
        <taxon>Hypocreomycetidae</taxon>
        <taxon>Hypocreales</taxon>
        <taxon>Stachybotryaceae</taxon>
        <taxon>Stachybotrys</taxon>
    </lineage>
</organism>
<dbReference type="InParanoid" id="A0A084QPQ8"/>
<keyword evidence="5" id="KW-0067">ATP-binding</keyword>
<evidence type="ECO:0000256" key="5">
    <source>
        <dbReference type="ARBA" id="ARBA00022840"/>
    </source>
</evidence>
<reference evidence="7 8" key="1">
    <citation type="journal article" date="2014" name="BMC Genomics">
        <title>Comparative genome sequencing reveals chemotype-specific gene clusters in the toxigenic black mold Stachybotrys.</title>
        <authorList>
            <person name="Semeiks J."/>
            <person name="Borek D."/>
            <person name="Otwinowski Z."/>
            <person name="Grishin N.V."/>
        </authorList>
    </citation>
    <scope>NUCLEOTIDE SEQUENCE [LARGE SCALE GENOMIC DNA]</scope>
    <source>
        <strain evidence="7 8">IBT 40285</strain>
    </source>
</reference>
<dbReference type="Gene3D" id="3.40.50.300">
    <property type="entry name" value="P-loop containing nucleotide triphosphate hydrolases"/>
    <property type="match status" value="2"/>
</dbReference>
<dbReference type="STRING" id="1283841.A0A084QPQ8"/>
<keyword evidence="8" id="KW-1185">Reference proteome</keyword>
<proteinExistence type="inferred from homology"/>
<evidence type="ECO:0000313" key="7">
    <source>
        <dbReference type="EMBL" id="KFA65943.1"/>
    </source>
</evidence>
<evidence type="ECO:0000256" key="2">
    <source>
        <dbReference type="ARBA" id="ARBA00022741"/>
    </source>
</evidence>
<gene>
    <name evidence="7" type="ORF">S40285_02359</name>
</gene>
<dbReference type="PROSITE" id="PS51192">
    <property type="entry name" value="HELICASE_ATP_BIND_1"/>
    <property type="match status" value="1"/>
</dbReference>
<evidence type="ECO:0000256" key="3">
    <source>
        <dbReference type="ARBA" id="ARBA00022801"/>
    </source>
</evidence>
<dbReference type="InterPro" id="IPR042035">
    <property type="entry name" value="DEAH_win-hel_dom"/>
</dbReference>
<dbReference type="GO" id="GO:0005524">
    <property type="term" value="F:ATP binding"/>
    <property type="evidence" value="ECO:0007669"/>
    <property type="project" value="UniProtKB-KW"/>
</dbReference>
<dbReference type="PANTHER" id="PTHR18934:SF99">
    <property type="entry name" value="ATP-DEPENDENT RNA HELICASE DHX37-RELATED"/>
    <property type="match status" value="1"/>
</dbReference>
<dbReference type="HOGENOM" id="CLU_692939_0_0_1"/>
<dbReference type="InterPro" id="IPR002464">
    <property type="entry name" value="DNA/RNA_helicase_DEAH_CS"/>
</dbReference>
<protein>
    <recommendedName>
        <fullName evidence="6">Helicase ATP-binding domain-containing protein</fullName>
    </recommendedName>
</protein>
<dbReference type="GO" id="GO:0004386">
    <property type="term" value="F:helicase activity"/>
    <property type="evidence" value="ECO:0007669"/>
    <property type="project" value="UniProtKB-KW"/>
</dbReference>
<keyword evidence="3" id="KW-0378">Hydrolase</keyword>
<dbReference type="PROSITE" id="PS00690">
    <property type="entry name" value="DEAH_ATP_HELICASE"/>
    <property type="match status" value="1"/>
</dbReference>
<evidence type="ECO:0000259" key="6">
    <source>
        <dbReference type="PROSITE" id="PS51192"/>
    </source>
</evidence>
<dbReference type="Gene3D" id="1.10.10.2130">
    <property type="entry name" value="DEAH helicase family, winged-helix domain"/>
    <property type="match status" value="1"/>
</dbReference>
<dbReference type="Proteomes" id="UP000028524">
    <property type="component" value="Unassembled WGS sequence"/>
</dbReference>
<accession>A0A084QPQ8</accession>
<dbReference type="InterPro" id="IPR014001">
    <property type="entry name" value="Helicase_ATP-bd"/>
</dbReference>
<dbReference type="PANTHER" id="PTHR18934">
    <property type="entry name" value="ATP-DEPENDENT RNA HELICASE"/>
    <property type="match status" value="1"/>
</dbReference>
<evidence type="ECO:0000256" key="1">
    <source>
        <dbReference type="ARBA" id="ARBA00008792"/>
    </source>
</evidence>
<evidence type="ECO:0000256" key="4">
    <source>
        <dbReference type="ARBA" id="ARBA00022806"/>
    </source>
</evidence>
<dbReference type="GO" id="GO:0003723">
    <property type="term" value="F:RNA binding"/>
    <property type="evidence" value="ECO:0007669"/>
    <property type="project" value="TreeGrafter"/>
</dbReference>
<name>A0A084QPQ8_STAC4</name>